<evidence type="ECO:0000256" key="1">
    <source>
        <dbReference type="ARBA" id="ARBA00006150"/>
    </source>
</evidence>
<dbReference type="InterPro" id="IPR001375">
    <property type="entry name" value="Peptidase_S9_cat"/>
</dbReference>
<reference evidence="9 10" key="1">
    <citation type="journal article" date="2016" name="Mol. Biol. Evol.">
        <title>Comparative Genomics of Early-Diverging Mushroom-Forming Fungi Provides Insights into the Origins of Lignocellulose Decay Capabilities.</title>
        <authorList>
            <person name="Nagy L.G."/>
            <person name="Riley R."/>
            <person name="Tritt A."/>
            <person name="Adam C."/>
            <person name="Daum C."/>
            <person name="Floudas D."/>
            <person name="Sun H."/>
            <person name="Yadav J.S."/>
            <person name="Pangilinan J."/>
            <person name="Larsson K.H."/>
            <person name="Matsuura K."/>
            <person name="Barry K."/>
            <person name="Labutti K."/>
            <person name="Kuo R."/>
            <person name="Ohm R.A."/>
            <person name="Bhattacharya S.S."/>
            <person name="Shirouzu T."/>
            <person name="Yoshinaga Y."/>
            <person name="Martin F.M."/>
            <person name="Grigoriev I.V."/>
            <person name="Hibbett D.S."/>
        </authorList>
    </citation>
    <scope>NUCLEOTIDE SEQUENCE [LARGE SCALE GENOMIC DNA]</scope>
    <source>
        <strain evidence="9 10">HHB12733</strain>
    </source>
</reference>
<evidence type="ECO:0000313" key="9">
    <source>
        <dbReference type="EMBL" id="KZT55400.1"/>
    </source>
</evidence>
<dbReference type="GO" id="GO:0004252">
    <property type="term" value="F:serine-type endopeptidase activity"/>
    <property type="evidence" value="ECO:0007669"/>
    <property type="project" value="TreeGrafter"/>
</dbReference>
<keyword evidence="3" id="KW-0645">Protease</keyword>
<evidence type="ECO:0000256" key="2">
    <source>
        <dbReference type="ARBA" id="ARBA00010040"/>
    </source>
</evidence>
<dbReference type="PANTHER" id="PTHR42776">
    <property type="entry name" value="SERINE PEPTIDASE S9 FAMILY MEMBER"/>
    <property type="match status" value="1"/>
</dbReference>
<feature type="domain" description="Peptidase S9 prolyl oligopeptidase catalytic" evidence="7">
    <location>
        <begin position="462"/>
        <end position="668"/>
    </location>
</feature>
<sequence>MSVDKFIKGVVDAWAISEVALSPSASQVVYARAPRYSPAARSDKISALWISDVSPGSKARQLTNGEHNDTSPVWSTDESEIYFLSTRHKQDDKPGPAAIYALPLKAGGEAYALTSTENKSAVGGFWLSPDGRYIAYTAAREPTEEEKRKEKEKDDPSIFGDKKANAQLFLLNIETRQVRRLSLGAKDSWHVICLAWSPNSKDIMLMMKINSALEFNASSIPILRLSILPTENDKVEELYTLPRLRSGLLLWPSQEEIALVQSYVAEQVSSSTTLFFGSTSQQTSEKDAWRRYYGRIEDLVGLSDVHDGKTLAAAIAYGVQTRIDVITLTGNKTVLWKPDGAVPGVYDVKLNKNGDYVLAAEITSGARNEPPELWVGSISPSKLEAGSTLKLTEKLSSHHSWTAGLPKLTVEVVKYKAQDGTNLEGIVTYLADKERKGLPTVLLPHGGPYHRDTPDFEVERYWNGPVLAFAGYLVLCPQYRGSSGRGNDFASAATAGMGTRDWTDSYDLLQYAISEGWADKDKLGLAGWSQGGFLTAWGVGQTKDLFKAAVMGAGVSDWGAMAAESDMPEFEADLGGSWPWSEERVDQNGSPIRHVKGVRTPVLILHGEKDERVPATQGIMFHRGLRRASGHPDNHQLIVYPREPHGFTEKKHAEDVMRRLVEHMDAYVK</sequence>
<dbReference type="STRING" id="1353952.A0A165ERT5"/>
<dbReference type="PANTHER" id="PTHR42776:SF27">
    <property type="entry name" value="DIPEPTIDYL PEPTIDASE FAMILY MEMBER 6"/>
    <property type="match status" value="1"/>
</dbReference>
<organism evidence="9 10">
    <name type="scientific">Calocera cornea HHB12733</name>
    <dbReference type="NCBI Taxonomy" id="1353952"/>
    <lineage>
        <taxon>Eukaryota</taxon>
        <taxon>Fungi</taxon>
        <taxon>Dikarya</taxon>
        <taxon>Basidiomycota</taxon>
        <taxon>Agaricomycotina</taxon>
        <taxon>Dacrymycetes</taxon>
        <taxon>Dacrymycetales</taxon>
        <taxon>Dacrymycetaceae</taxon>
        <taxon>Calocera</taxon>
    </lineage>
</organism>
<proteinExistence type="inferred from homology"/>
<keyword evidence="4 9" id="KW-0378">Hydrolase</keyword>
<evidence type="ECO:0000259" key="8">
    <source>
        <dbReference type="Pfam" id="PF00930"/>
    </source>
</evidence>
<dbReference type="GO" id="GO:0006508">
    <property type="term" value="P:proteolysis"/>
    <property type="evidence" value="ECO:0007669"/>
    <property type="project" value="InterPro"/>
</dbReference>
<dbReference type="Gene3D" id="3.40.50.1820">
    <property type="entry name" value="alpha/beta hydrolase"/>
    <property type="match status" value="1"/>
</dbReference>
<protein>
    <recommendedName>
        <fullName evidence="6">Dipeptidyl-peptidase V</fullName>
    </recommendedName>
</protein>
<dbReference type="OrthoDB" id="43744at2759"/>
<dbReference type="InterPro" id="IPR011042">
    <property type="entry name" value="6-blade_b-propeller_TolB-like"/>
</dbReference>
<keyword evidence="3" id="KW-0031">Aminopeptidase</keyword>
<evidence type="ECO:0000259" key="7">
    <source>
        <dbReference type="Pfam" id="PF00326"/>
    </source>
</evidence>
<evidence type="ECO:0000256" key="3">
    <source>
        <dbReference type="ARBA" id="ARBA00022438"/>
    </source>
</evidence>
<gene>
    <name evidence="9" type="ORF">CALCODRAFT_510113</name>
</gene>
<evidence type="ECO:0000256" key="6">
    <source>
        <dbReference type="ARBA" id="ARBA00032829"/>
    </source>
</evidence>
<accession>A0A165ERT5</accession>
<dbReference type="InParanoid" id="A0A165ERT5"/>
<dbReference type="Proteomes" id="UP000076842">
    <property type="component" value="Unassembled WGS sequence"/>
</dbReference>
<evidence type="ECO:0000256" key="4">
    <source>
        <dbReference type="ARBA" id="ARBA00022801"/>
    </source>
</evidence>
<dbReference type="SUPFAM" id="SSF82171">
    <property type="entry name" value="DPP6 N-terminal domain-like"/>
    <property type="match status" value="1"/>
</dbReference>
<comment type="similarity">
    <text evidence="2">Belongs to the peptidase S9C family.</text>
</comment>
<dbReference type="SUPFAM" id="SSF53474">
    <property type="entry name" value="alpha/beta-Hydrolases"/>
    <property type="match status" value="1"/>
</dbReference>
<evidence type="ECO:0000256" key="5">
    <source>
        <dbReference type="ARBA" id="ARBA00022825"/>
    </source>
</evidence>
<dbReference type="GO" id="GO:0004177">
    <property type="term" value="F:aminopeptidase activity"/>
    <property type="evidence" value="ECO:0007669"/>
    <property type="project" value="UniProtKB-KW"/>
</dbReference>
<keyword evidence="10" id="KW-1185">Reference proteome</keyword>
<dbReference type="Pfam" id="PF00930">
    <property type="entry name" value="DPPIV_N"/>
    <property type="match status" value="1"/>
</dbReference>
<name>A0A165ERT5_9BASI</name>
<dbReference type="AlphaFoldDB" id="A0A165ERT5"/>
<comment type="similarity">
    <text evidence="1">Belongs to the peptidase S9B family.</text>
</comment>
<dbReference type="InterPro" id="IPR002469">
    <property type="entry name" value="Peptidase_S9B_N"/>
</dbReference>
<dbReference type="Pfam" id="PF00326">
    <property type="entry name" value="Peptidase_S9"/>
    <property type="match status" value="1"/>
</dbReference>
<feature type="domain" description="Dipeptidylpeptidase IV N-terminal" evidence="8">
    <location>
        <begin position="45"/>
        <end position="137"/>
    </location>
</feature>
<keyword evidence="5" id="KW-0720">Serine protease</keyword>
<dbReference type="Gene3D" id="2.120.10.30">
    <property type="entry name" value="TolB, C-terminal domain"/>
    <property type="match status" value="1"/>
</dbReference>
<dbReference type="EMBL" id="KV423995">
    <property type="protein sequence ID" value="KZT55400.1"/>
    <property type="molecule type" value="Genomic_DNA"/>
</dbReference>
<evidence type="ECO:0000313" key="10">
    <source>
        <dbReference type="Proteomes" id="UP000076842"/>
    </source>
</evidence>
<dbReference type="InterPro" id="IPR029058">
    <property type="entry name" value="AB_hydrolase_fold"/>
</dbReference>